<dbReference type="KEGG" id="ccz:CCALI_00125"/>
<dbReference type="SUPFAM" id="SSF51366">
    <property type="entry name" value="Ribulose-phoshate binding barrel"/>
    <property type="match status" value="1"/>
</dbReference>
<dbReference type="CDD" id="cd04729">
    <property type="entry name" value="NanE"/>
    <property type="match status" value="1"/>
</dbReference>
<dbReference type="PATRIC" id="fig|1303518.3.peg.128"/>
<evidence type="ECO:0000256" key="1">
    <source>
        <dbReference type="ARBA" id="ARBA00000056"/>
    </source>
</evidence>
<dbReference type="eggNOG" id="COG3010">
    <property type="taxonomic scope" value="Bacteria"/>
</dbReference>
<dbReference type="GO" id="GO:0006053">
    <property type="term" value="P:N-acetylmannosamine catabolic process"/>
    <property type="evidence" value="ECO:0007669"/>
    <property type="project" value="TreeGrafter"/>
</dbReference>
<gene>
    <name evidence="8" type="ORF">CCALI_00125</name>
</gene>
<protein>
    <recommendedName>
        <fullName evidence="5">N-acylglucosamine-6-phosphate 2-epimerase</fullName>
        <ecNumber evidence="5">5.1.3.9</ecNumber>
    </recommendedName>
</protein>
<evidence type="ECO:0000256" key="7">
    <source>
        <dbReference type="ARBA" id="ARBA00023277"/>
    </source>
</evidence>
<comment type="catalytic activity">
    <reaction evidence="1">
        <text>an N-acyl-D-glucosamine 6-phosphate = an N-acyl-D-mannosamine 6-phosphate</text>
        <dbReference type="Rhea" id="RHEA:23932"/>
        <dbReference type="ChEBI" id="CHEBI:57599"/>
        <dbReference type="ChEBI" id="CHEBI:57666"/>
        <dbReference type="EC" id="5.1.3.9"/>
    </reaction>
</comment>
<dbReference type="InterPro" id="IPR007260">
    <property type="entry name" value="NanE"/>
</dbReference>
<accession>S0ES94</accession>
<dbReference type="EC" id="5.1.3.9" evidence="5"/>
<dbReference type="AlphaFoldDB" id="S0ES94"/>
<comment type="similarity">
    <text evidence="4">Belongs to the NanE family.</text>
</comment>
<comment type="pathway">
    <text evidence="3">Amino-sugar metabolism; N-acetylneuraminate degradation; D-fructose 6-phosphate from N-acetylneuraminate: step 3/5.</text>
</comment>
<sequence>MIVKQQILQRLKGGIIVSCQANPSTPLGRPEVLAALAAAAEQGGAVGIRADGPANVAAIAELVSVPIIAIYKQVHPGFEVYITPTPQAAQEVFACSTPSPAIIAFDATDRPRPNGYTWQEILRFIQNELGALAMADISTFEEGLAAAEAGVDLVATTLSGYTAPTAFKREQGGPDLELVSQLAQEVPCPIICEGRIRSPQEAYAALCAGAWAVVVGTAITAIDRVTANYVAAMKACTR</sequence>
<proteinExistence type="inferred from homology"/>
<keyword evidence="7" id="KW-0119">Carbohydrate metabolism</keyword>
<dbReference type="PANTHER" id="PTHR36204:SF1">
    <property type="entry name" value="N-ACETYLMANNOSAMINE-6-PHOSPHATE 2-EPIMERASE-RELATED"/>
    <property type="match status" value="1"/>
</dbReference>
<dbReference type="RefSeq" id="WP_016481528.1">
    <property type="nucleotide sequence ID" value="NC_021487.1"/>
</dbReference>
<dbReference type="EMBL" id="HF951689">
    <property type="protein sequence ID" value="CCW33964.1"/>
    <property type="molecule type" value="Genomic_DNA"/>
</dbReference>
<dbReference type="GO" id="GO:0019262">
    <property type="term" value="P:N-acetylneuraminate catabolic process"/>
    <property type="evidence" value="ECO:0007669"/>
    <property type="project" value="UniProtKB-UniPathway"/>
</dbReference>
<dbReference type="InParanoid" id="S0ES94"/>
<evidence type="ECO:0000256" key="5">
    <source>
        <dbReference type="ARBA" id="ARBA00013180"/>
    </source>
</evidence>
<evidence type="ECO:0000256" key="2">
    <source>
        <dbReference type="ARBA" id="ARBA00002147"/>
    </source>
</evidence>
<dbReference type="Gene3D" id="3.20.20.70">
    <property type="entry name" value="Aldolase class I"/>
    <property type="match status" value="1"/>
</dbReference>
<name>S0ES94_CHTCT</name>
<dbReference type="UniPathway" id="UPA00629">
    <property type="reaction ID" value="UER00682"/>
</dbReference>
<dbReference type="HOGENOM" id="CLU_086300_1_0_0"/>
<dbReference type="GO" id="GO:0047465">
    <property type="term" value="F:N-acylglucosamine-6-phosphate 2-epimerase activity"/>
    <property type="evidence" value="ECO:0007669"/>
    <property type="project" value="UniProtKB-EC"/>
</dbReference>
<organism evidence="8 9">
    <name type="scientific">Chthonomonas calidirosea (strain DSM 23976 / ICMP 18418 / T49)</name>
    <dbReference type="NCBI Taxonomy" id="1303518"/>
    <lineage>
        <taxon>Bacteria</taxon>
        <taxon>Bacillati</taxon>
        <taxon>Armatimonadota</taxon>
        <taxon>Chthonomonadia</taxon>
        <taxon>Chthonomonadales</taxon>
        <taxon>Chthonomonadaceae</taxon>
        <taxon>Chthonomonas</taxon>
    </lineage>
</organism>
<evidence type="ECO:0000256" key="4">
    <source>
        <dbReference type="ARBA" id="ARBA00007439"/>
    </source>
</evidence>
<evidence type="ECO:0000256" key="6">
    <source>
        <dbReference type="ARBA" id="ARBA00023235"/>
    </source>
</evidence>
<dbReference type="STRING" id="454171.CP488_01032"/>
<reference evidence="9" key="1">
    <citation type="submission" date="2013-03" db="EMBL/GenBank/DDBJ databases">
        <title>Genome sequence of Chthonomonas calidirosea, the first sequenced genome from the Armatimonadetes phylum (formally candidate division OP10).</title>
        <authorList>
            <person name="Lee K.C.Y."/>
            <person name="Morgan X.C."/>
            <person name="Dunfield P.F."/>
            <person name="Tamas I."/>
            <person name="Houghton K.M."/>
            <person name="Vyssotski M."/>
            <person name="Ryan J.L.J."/>
            <person name="Lagutin K."/>
            <person name="McDonald I.R."/>
            <person name="Stott M.B."/>
        </authorList>
    </citation>
    <scope>NUCLEOTIDE SEQUENCE [LARGE SCALE GENOMIC DNA]</scope>
    <source>
        <strain evidence="9">DSM 23976 / ICMP 18418 / T49</strain>
    </source>
</reference>
<dbReference type="InterPro" id="IPR013785">
    <property type="entry name" value="Aldolase_TIM"/>
</dbReference>
<comment type="function">
    <text evidence="2">Converts N-acetylmannosamine-6-phosphate (ManNAc-6-P) to N-acetylglucosamine-6-phosphate (GlcNAc-6-P).</text>
</comment>
<evidence type="ECO:0000313" key="8">
    <source>
        <dbReference type="EMBL" id="CCW33964.1"/>
    </source>
</evidence>
<dbReference type="PANTHER" id="PTHR36204">
    <property type="entry name" value="N-ACETYLMANNOSAMINE-6-PHOSPHATE 2-EPIMERASE-RELATED"/>
    <property type="match status" value="1"/>
</dbReference>
<dbReference type="GO" id="GO:0005829">
    <property type="term" value="C:cytosol"/>
    <property type="evidence" value="ECO:0007669"/>
    <property type="project" value="TreeGrafter"/>
</dbReference>
<keyword evidence="6 8" id="KW-0413">Isomerase</keyword>
<dbReference type="Pfam" id="PF04131">
    <property type="entry name" value="NanE"/>
    <property type="match status" value="1"/>
</dbReference>
<evidence type="ECO:0000256" key="3">
    <source>
        <dbReference type="ARBA" id="ARBA00005081"/>
    </source>
</evidence>
<keyword evidence="9" id="KW-1185">Reference proteome</keyword>
<dbReference type="NCBIfam" id="NF002231">
    <property type="entry name" value="PRK01130.1"/>
    <property type="match status" value="1"/>
</dbReference>
<evidence type="ECO:0000313" key="9">
    <source>
        <dbReference type="Proteomes" id="UP000014227"/>
    </source>
</evidence>
<dbReference type="Proteomes" id="UP000014227">
    <property type="component" value="Chromosome I"/>
</dbReference>
<dbReference type="InterPro" id="IPR011060">
    <property type="entry name" value="RibuloseP-bd_barrel"/>
</dbReference>